<dbReference type="Proteomes" id="UP000664534">
    <property type="component" value="Unassembled WGS sequence"/>
</dbReference>
<dbReference type="EMBL" id="CAJPDT010000034">
    <property type="protein sequence ID" value="CAF9923900.1"/>
    <property type="molecule type" value="Genomic_DNA"/>
</dbReference>
<keyword evidence="5" id="KW-0210">Decarboxylase</keyword>
<evidence type="ECO:0000256" key="3">
    <source>
        <dbReference type="ARBA" id="ARBA00012321"/>
    </source>
</evidence>
<evidence type="ECO:0000313" key="14">
    <source>
        <dbReference type="Proteomes" id="UP000664534"/>
    </source>
</evidence>
<dbReference type="GO" id="GO:0006207">
    <property type="term" value="P:'de novo' pyrimidine nucleobase biosynthetic process"/>
    <property type="evidence" value="ECO:0007669"/>
    <property type="project" value="InterPro"/>
</dbReference>
<dbReference type="InterPro" id="IPR013785">
    <property type="entry name" value="Aldolase_TIM"/>
</dbReference>
<keyword evidence="6" id="KW-0665">Pyrimidine biosynthesis</keyword>
<evidence type="ECO:0000259" key="12">
    <source>
        <dbReference type="SMART" id="SM00934"/>
    </source>
</evidence>
<evidence type="ECO:0000256" key="4">
    <source>
        <dbReference type="ARBA" id="ARBA00021923"/>
    </source>
</evidence>
<evidence type="ECO:0000256" key="2">
    <source>
        <dbReference type="ARBA" id="ARBA00011018"/>
    </source>
</evidence>
<reference evidence="13" key="1">
    <citation type="submission" date="2021-03" db="EMBL/GenBank/DDBJ databases">
        <authorList>
            <person name="Tagirdzhanova G."/>
        </authorList>
    </citation>
    <scope>NUCLEOTIDE SEQUENCE</scope>
</reference>
<feature type="binding site" evidence="10">
    <location>
        <position position="411"/>
    </location>
    <ligand>
        <name>substrate</name>
    </ligand>
</feature>
<dbReference type="InterPro" id="IPR011060">
    <property type="entry name" value="RibuloseP-bd_barrel"/>
</dbReference>
<protein>
    <recommendedName>
        <fullName evidence="4">Orotidine 5'-phosphate decarboxylase</fullName>
        <ecNumber evidence="3">4.1.1.23</ecNumber>
    </recommendedName>
    <alternativeName>
        <fullName evidence="9">OMP decarboxylase</fullName>
    </alternativeName>
    <alternativeName>
        <fullName evidence="8">Uridine 5'-monophosphate synthase</fullName>
    </alternativeName>
</protein>
<dbReference type="PANTHER" id="PTHR32119:SF2">
    <property type="entry name" value="OROTIDINE 5'-PHOSPHATE DECARBOXYLASE"/>
    <property type="match status" value="1"/>
</dbReference>
<dbReference type="Gene3D" id="3.20.20.70">
    <property type="entry name" value="Aldolase class I"/>
    <property type="match status" value="2"/>
</dbReference>
<dbReference type="SMART" id="SM00934">
    <property type="entry name" value="OMPdecase"/>
    <property type="match status" value="1"/>
</dbReference>
<dbReference type="PANTHER" id="PTHR32119">
    <property type="entry name" value="OROTIDINE 5'-PHOSPHATE DECARBOXYLASE"/>
    <property type="match status" value="1"/>
</dbReference>
<feature type="compositionally biased region" description="Low complexity" evidence="11">
    <location>
        <begin position="229"/>
        <end position="249"/>
    </location>
</feature>
<gene>
    <name evidence="13" type="primary">URA3</name>
    <name evidence="13" type="ORF">IMSHALPRED_006050</name>
</gene>
<dbReference type="UniPathway" id="UPA00070">
    <property type="reaction ID" value="UER00120"/>
</dbReference>
<comment type="pathway">
    <text evidence="1">Pyrimidine metabolism; UMP biosynthesis via de novo pathway; UMP from orotate: step 2/2.</text>
</comment>
<evidence type="ECO:0000256" key="11">
    <source>
        <dbReference type="SAM" id="MobiDB-lite"/>
    </source>
</evidence>
<sequence>MTSKKHHILSLPFSTRAEQPNTSPLATYLLSLISIKRSNLCVSADVHTTYDLLSVAEEVGDYICVLKTHADIIDDWSDKTIRGLEEISKRKRFLLFEDRKLGDIGSKQHPIILHRPSPPFTLLPTLPQWLLTLSCDTDTIQSQYTRGPLAICTWAHLTNAHLLPGPSIIPLLHSAASSCLTSLNQSVDTIITAGSPRLSLDGNNTLDTHDHPSDIPTSTSIPSPSPAQSLPVSSATSPSPSTSTSPPQTLFSHTRRKGREGSLTTATTTVSQTFEPTSPRRPPSLIHSLSMGEDSDELQDKQKALEELGAPPHARGLLLLAEMSSAGNLMTPEYTDACIKAARQNQEFVLGFVAQRSLNQDAHDAFLTFAPGVSLPIKGDELVKGDGKGQQYRGPEQVVGKDGVDVVIVGRGVLGACDRGREAERYRKAAWEAYEGRIGRR</sequence>
<dbReference type="InterPro" id="IPR014732">
    <property type="entry name" value="OMPdecase"/>
</dbReference>
<feature type="binding site" evidence="10">
    <location>
        <position position="410"/>
    </location>
    <ligand>
        <name>substrate</name>
    </ligand>
</feature>
<name>A0A8H3IQR8_9LECA</name>
<keyword evidence="14" id="KW-1185">Reference proteome</keyword>
<evidence type="ECO:0000256" key="6">
    <source>
        <dbReference type="ARBA" id="ARBA00022975"/>
    </source>
</evidence>
<evidence type="ECO:0000256" key="7">
    <source>
        <dbReference type="ARBA" id="ARBA00023239"/>
    </source>
</evidence>
<evidence type="ECO:0000256" key="5">
    <source>
        <dbReference type="ARBA" id="ARBA00022793"/>
    </source>
</evidence>
<feature type="binding site" evidence="10">
    <location>
        <position position="390"/>
    </location>
    <ligand>
        <name>substrate</name>
    </ligand>
</feature>
<dbReference type="EC" id="4.1.1.23" evidence="3"/>
<comment type="caution">
    <text evidence="13">The sequence shown here is derived from an EMBL/GenBank/DDBJ whole genome shotgun (WGS) entry which is preliminary data.</text>
</comment>
<evidence type="ECO:0000256" key="8">
    <source>
        <dbReference type="ARBA" id="ARBA00031744"/>
    </source>
</evidence>
<dbReference type="SUPFAM" id="SSF51366">
    <property type="entry name" value="Ribulose-phoshate binding barrel"/>
    <property type="match status" value="2"/>
</dbReference>
<evidence type="ECO:0000256" key="10">
    <source>
        <dbReference type="PIRSR" id="PIRSR614732-2"/>
    </source>
</evidence>
<feature type="binding site" evidence="10">
    <location>
        <position position="324"/>
    </location>
    <ligand>
        <name>substrate</name>
    </ligand>
</feature>
<evidence type="ECO:0000313" key="13">
    <source>
        <dbReference type="EMBL" id="CAF9923900.1"/>
    </source>
</evidence>
<dbReference type="OrthoDB" id="10263753at2759"/>
<keyword evidence="7" id="KW-0456">Lyase</keyword>
<feature type="region of interest" description="Disordered" evidence="11">
    <location>
        <begin position="195"/>
        <end position="300"/>
    </location>
</feature>
<evidence type="ECO:0000256" key="1">
    <source>
        <dbReference type="ARBA" id="ARBA00004861"/>
    </source>
</evidence>
<dbReference type="AlphaFoldDB" id="A0A8H3IQR8"/>
<proteinExistence type="inferred from homology"/>
<accession>A0A8H3IQR8</accession>
<comment type="similarity">
    <text evidence="2">Belongs to the OMP decarboxylase family.</text>
</comment>
<organism evidence="13 14">
    <name type="scientific">Imshaugia aleurites</name>
    <dbReference type="NCBI Taxonomy" id="172621"/>
    <lineage>
        <taxon>Eukaryota</taxon>
        <taxon>Fungi</taxon>
        <taxon>Dikarya</taxon>
        <taxon>Ascomycota</taxon>
        <taxon>Pezizomycotina</taxon>
        <taxon>Lecanoromycetes</taxon>
        <taxon>OSLEUM clade</taxon>
        <taxon>Lecanoromycetidae</taxon>
        <taxon>Lecanorales</taxon>
        <taxon>Lecanorineae</taxon>
        <taxon>Parmeliaceae</taxon>
        <taxon>Imshaugia</taxon>
    </lineage>
</organism>
<dbReference type="GO" id="GO:0044205">
    <property type="term" value="P:'de novo' UMP biosynthetic process"/>
    <property type="evidence" value="ECO:0007669"/>
    <property type="project" value="UniProtKB-UniPathway"/>
</dbReference>
<dbReference type="GO" id="GO:0004590">
    <property type="term" value="F:orotidine-5'-phosphate decarboxylase activity"/>
    <property type="evidence" value="ECO:0007669"/>
    <property type="project" value="UniProtKB-EC"/>
</dbReference>
<dbReference type="InterPro" id="IPR001754">
    <property type="entry name" value="OMPdeCOase_dom"/>
</dbReference>
<dbReference type="GO" id="GO:0005829">
    <property type="term" value="C:cytosol"/>
    <property type="evidence" value="ECO:0007669"/>
    <property type="project" value="TreeGrafter"/>
</dbReference>
<feature type="domain" description="Orotidine 5'-phosphate decarboxylase" evidence="12">
    <location>
        <begin position="39"/>
        <end position="426"/>
    </location>
</feature>
<dbReference type="Pfam" id="PF00215">
    <property type="entry name" value="OMPdecase"/>
    <property type="match status" value="2"/>
</dbReference>
<evidence type="ECO:0000256" key="9">
    <source>
        <dbReference type="ARBA" id="ARBA00033428"/>
    </source>
</evidence>